<feature type="region of interest" description="Disordered" evidence="1">
    <location>
        <begin position="104"/>
        <end position="130"/>
    </location>
</feature>
<sequence length="130" mass="15236">MDPLIVTGFLPSILRFLEEEDSVPYSRDFKKKPIFVNGDDEEWKTCAAVLWDVSLDLILLYYAGIWKWMTWNIRQEELLSSQCTSDDVEVNFQEMVDKLQQRMRLNRRTGSGEGTEKKSCKDNKSYIRSA</sequence>
<dbReference type="AlphaFoldDB" id="A0AAD1ZVI6"/>
<evidence type="ECO:0000313" key="2">
    <source>
        <dbReference type="EMBL" id="CAI9776540.1"/>
    </source>
</evidence>
<evidence type="ECO:0000256" key="1">
    <source>
        <dbReference type="SAM" id="MobiDB-lite"/>
    </source>
</evidence>
<keyword evidence="3" id="KW-1185">Reference proteome</keyword>
<feature type="compositionally biased region" description="Basic and acidic residues" evidence="1">
    <location>
        <begin position="114"/>
        <end position="130"/>
    </location>
</feature>
<dbReference type="EMBL" id="OU503049">
    <property type="protein sequence ID" value="CAI9776540.1"/>
    <property type="molecule type" value="Genomic_DNA"/>
</dbReference>
<organism evidence="2 3">
    <name type="scientific">Fraxinus pennsylvanica</name>
    <dbReference type="NCBI Taxonomy" id="56036"/>
    <lineage>
        <taxon>Eukaryota</taxon>
        <taxon>Viridiplantae</taxon>
        <taxon>Streptophyta</taxon>
        <taxon>Embryophyta</taxon>
        <taxon>Tracheophyta</taxon>
        <taxon>Spermatophyta</taxon>
        <taxon>Magnoliopsida</taxon>
        <taxon>eudicotyledons</taxon>
        <taxon>Gunneridae</taxon>
        <taxon>Pentapetalae</taxon>
        <taxon>asterids</taxon>
        <taxon>lamiids</taxon>
        <taxon>Lamiales</taxon>
        <taxon>Oleaceae</taxon>
        <taxon>Oleeae</taxon>
        <taxon>Fraxinus</taxon>
    </lineage>
</organism>
<protein>
    <submittedName>
        <fullName evidence="2">Uncharacterized protein</fullName>
    </submittedName>
</protein>
<reference evidence="2" key="1">
    <citation type="submission" date="2023-05" db="EMBL/GenBank/DDBJ databases">
        <authorList>
            <person name="Huff M."/>
        </authorList>
    </citation>
    <scope>NUCLEOTIDE SEQUENCE</scope>
</reference>
<gene>
    <name evidence="2" type="ORF">FPE_LOCUS23970</name>
</gene>
<proteinExistence type="predicted"/>
<evidence type="ECO:0000313" key="3">
    <source>
        <dbReference type="Proteomes" id="UP000834106"/>
    </source>
</evidence>
<dbReference type="Proteomes" id="UP000834106">
    <property type="component" value="Chromosome 14"/>
</dbReference>
<accession>A0AAD1ZVI6</accession>
<name>A0AAD1ZVI6_9LAMI</name>